<keyword evidence="1" id="KW-0812">Transmembrane</keyword>
<evidence type="ECO:0000256" key="1">
    <source>
        <dbReference type="SAM" id="Phobius"/>
    </source>
</evidence>
<dbReference type="AlphaFoldDB" id="A0A5C5VJQ7"/>
<evidence type="ECO:0000313" key="4">
    <source>
        <dbReference type="Proteomes" id="UP000318878"/>
    </source>
</evidence>
<reference evidence="3 4" key="1">
    <citation type="submission" date="2019-02" db="EMBL/GenBank/DDBJ databases">
        <title>Deep-cultivation of Planctomycetes and their phenomic and genomic characterization uncovers novel biology.</title>
        <authorList>
            <person name="Wiegand S."/>
            <person name="Jogler M."/>
            <person name="Boedeker C."/>
            <person name="Pinto D."/>
            <person name="Vollmers J."/>
            <person name="Rivas-Marin E."/>
            <person name="Kohn T."/>
            <person name="Peeters S.H."/>
            <person name="Heuer A."/>
            <person name="Rast P."/>
            <person name="Oberbeckmann S."/>
            <person name="Bunk B."/>
            <person name="Jeske O."/>
            <person name="Meyerdierks A."/>
            <person name="Storesund J.E."/>
            <person name="Kallscheuer N."/>
            <person name="Luecker S."/>
            <person name="Lage O.M."/>
            <person name="Pohl T."/>
            <person name="Merkel B.J."/>
            <person name="Hornburger P."/>
            <person name="Mueller R.-W."/>
            <person name="Bruemmer F."/>
            <person name="Labrenz M."/>
            <person name="Spormann A.M."/>
            <person name="Op Den Camp H."/>
            <person name="Overmann J."/>
            <person name="Amann R."/>
            <person name="Jetten M.S.M."/>
            <person name="Mascher T."/>
            <person name="Medema M.H."/>
            <person name="Devos D.P."/>
            <person name="Kaster A.-K."/>
            <person name="Ovreas L."/>
            <person name="Rohde M."/>
            <person name="Galperin M.Y."/>
            <person name="Jogler C."/>
        </authorList>
    </citation>
    <scope>NUCLEOTIDE SEQUENCE [LARGE SCALE GENOMIC DNA]</scope>
    <source>
        <strain evidence="3 4">Enr8</strain>
    </source>
</reference>
<evidence type="ECO:0000313" key="3">
    <source>
        <dbReference type="EMBL" id="TWT38838.1"/>
    </source>
</evidence>
<gene>
    <name evidence="3" type="ORF">Enr8_05320</name>
</gene>
<organism evidence="3 4">
    <name type="scientific">Blastopirellula retiformator</name>
    <dbReference type="NCBI Taxonomy" id="2527970"/>
    <lineage>
        <taxon>Bacteria</taxon>
        <taxon>Pseudomonadati</taxon>
        <taxon>Planctomycetota</taxon>
        <taxon>Planctomycetia</taxon>
        <taxon>Pirellulales</taxon>
        <taxon>Pirellulaceae</taxon>
        <taxon>Blastopirellula</taxon>
    </lineage>
</organism>
<comment type="caution">
    <text evidence="3">The sequence shown here is derived from an EMBL/GenBank/DDBJ whole genome shotgun (WGS) entry which is preliminary data.</text>
</comment>
<dbReference type="EMBL" id="SJPF01000001">
    <property type="protein sequence ID" value="TWT38838.1"/>
    <property type="molecule type" value="Genomic_DNA"/>
</dbReference>
<name>A0A5C5VJQ7_9BACT</name>
<feature type="transmembrane region" description="Helical" evidence="1">
    <location>
        <begin position="71"/>
        <end position="89"/>
    </location>
</feature>
<evidence type="ECO:0000259" key="2">
    <source>
        <dbReference type="Pfam" id="PF07885"/>
    </source>
</evidence>
<dbReference type="Gene3D" id="1.10.287.70">
    <property type="match status" value="1"/>
</dbReference>
<accession>A0A5C5VJQ7</accession>
<dbReference type="OrthoDB" id="9813518at2"/>
<feature type="domain" description="Potassium channel" evidence="2">
    <location>
        <begin position="176"/>
        <end position="229"/>
    </location>
</feature>
<proteinExistence type="predicted"/>
<dbReference type="RefSeq" id="WP_146429062.1">
    <property type="nucleotide sequence ID" value="NZ_SJPF01000001.1"/>
</dbReference>
<feature type="transmembrane region" description="Helical" evidence="1">
    <location>
        <begin position="143"/>
        <end position="161"/>
    </location>
</feature>
<feature type="transmembrane region" description="Helical" evidence="1">
    <location>
        <begin position="44"/>
        <end position="64"/>
    </location>
</feature>
<dbReference type="InterPro" id="IPR013099">
    <property type="entry name" value="K_chnl_dom"/>
</dbReference>
<feature type="transmembrane region" description="Helical" evidence="1">
    <location>
        <begin position="101"/>
        <end position="122"/>
    </location>
</feature>
<dbReference type="Proteomes" id="UP000318878">
    <property type="component" value="Unassembled WGS sequence"/>
</dbReference>
<dbReference type="SUPFAM" id="SSF81324">
    <property type="entry name" value="Voltage-gated potassium channels"/>
    <property type="match status" value="1"/>
</dbReference>
<keyword evidence="1" id="KW-1133">Transmembrane helix</keyword>
<keyword evidence="4" id="KW-1185">Reference proteome</keyword>
<keyword evidence="1" id="KW-0472">Membrane</keyword>
<feature type="transmembrane region" description="Helical" evidence="1">
    <location>
        <begin position="181"/>
        <end position="200"/>
    </location>
</feature>
<sequence length="248" mass="27690">MPTAEPWQTPETWRQWMIQHRHAVTLVALVLLMGGETLRPDSTGSGWISDLLLSIVILASTYDVLIRHRRFVLVVMTAVPTFSMIWVIRCLDEFGSRESNVGLFVVRDVLMIGFLSYVVFLIGRDVFRAHRVTTDQILGGVSVYLLLGLIWALAYLIVVMLDPAAIDFPVESDQLPGRRTATLIYFSFTTLTTLGLGDVVPVSSLARTLTWSESVTGQLYIAVTMAKLVGLRLANLTQSQGKEERKPH</sequence>
<dbReference type="Pfam" id="PF07885">
    <property type="entry name" value="Ion_trans_2"/>
    <property type="match status" value="1"/>
</dbReference>
<protein>
    <submittedName>
        <fullName evidence="3">Ion channel</fullName>
    </submittedName>
</protein>